<evidence type="ECO:0000313" key="2">
    <source>
        <dbReference type="EMBL" id="PNR61868.1"/>
    </source>
</evidence>
<dbReference type="GO" id="GO:0004672">
    <property type="term" value="F:protein kinase activity"/>
    <property type="evidence" value="ECO:0007669"/>
    <property type="project" value="InterPro"/>
</dbReference>
<reference evidence="2 4" key="2">
    <citation type="journal article" date="2018" name="Plant J.">
        <title>The Physcomitrella patens chromosome-scale assembly reveals moss genome structure and evolution.</title>
        <authorList>
            <person name="Lang D."/>
            <person name="Ullrich K.K."/>
            <person name="Murat F."/>
            <person name="Fuchs J."/>
            <person name="Jenkins J."/>
            <person name="Haas F.B."/>
            <person name="Piednoel M."/>
            <person name="Gundlach H."/>
            <person name="Van Bel M."/>
            <person name="Meyberg R."/>
            <person name="Vives C."/>
            <person name="Morata J."/>
            <person name="Symeonidi A."/>
            <person name="Hiss M."/>
            <person name="Muchero W."/>
            <person name="Kamisugi Y."/>
            <person name="Saleh O."/>
            <person name="Blanc G."/>
            <person name="Decker E.L."/>
            <person name="van Gessel N."/>
            <person name="Grimwood J."/>
            <person name="Hayes R.D."/>
            <person name="Graham S.W."/>
            <person name="Gunter L.E."/>
            <person name="McDaniel S.F."/>
            <person name="Hoernstein S.N.W."/>
            <person name="Larsson A."/>
            <person name="Li F.W."/>
            <person name="Perroud P.F."/>
            <person name="Phillips J."/>
            <person name="Ranjan P."/>
            <person name="Rokshar D.S."/>
            <person name="Rothfels C.J."/>
            <person name="Schneider L."/>
            <person name="Shu S."/>
            <person name="Stevenson D.W."/>
            <person name="Thummler F."/>
            <person name="Tillich M."/>
            <person name="Villarreal Aguilar J.C."/>
            <person name="Widiez T."/>
            <person name="Wong G.K."/>
            <person name="Wymore A."/>
            <person name="Zhang Y."/>
            <person name="Zimmer A.D."/>
            <person name="Quatrano R.S."/>
            <person name="Mayer K.F.X."/>
            <person name="Goodstein D."/>
            <person name="Casacuberta J.M."/>
            <person name="Vandepoele K."/>
            <person name="Reski R."/>
            <person name="Cuming A.C."/>
            <person name="Tuskan G.A."/>
            <person name="Maumus F."/>
            <person name="Salse J."/>
            <person name="Schmutz J."/>
            <person name="Rensing S.A."/>
        </authorList>
    </citation>
    <scope>NUCLEOTIDE SEQUENCE [LARGE SCALE GENOMIC DNA]</scope>
    <source>
        <strain evidence="3 4">cv. Gransden 2004</strain>
    </source>
</reference>
<evidence type="ECO:0000259" key="1">
    <source>
        <dbReference type="PROSITE" id="PS50011"/>
    </source>
</evidence>
<gene>
    <name evidence="2" type="ORF">PHYPA_000292</name>
</gene>
<dbReference type="EnsemblPlants" id="Pp3c1_6740V3.1">
    <property type="protein sequence ID" value="Pp3c1_6740V3.1"/>
    <property type="gene ID" value="Pp3c1_6740"/>
</dbReference>
<keyword evidence="4" id="KW-1185">Reference proteome</keyword>
<dbReference type="GO" id="GO:0005524">
    <property type="term" value="F:ATP binding"/>
    <property type="evidence" value="ECO:0007669"/>
    <property type="project" value="InterPro"/>
</dbReference>
<reference evidence="2 4" key="1">
    <citation type="journal article" date="2008" name="Science">
        <title>The Physcomitrella genome reveals evolutionary insights into the conquest of land by plants.</title>
        <authorList>
            <person name="Rensing S."/>
            <person name="Lang D."/>
            <person name="Zimmer A."/>
            <person name="Terry A."/>
            <person name="Salamov A."/>
            <person name="Shapiro H."/>
            <person name="Nishiyama T."/>
            <person name="Perroud P.-F."/>
            <person name="Lindquist E."/>
            <person name="Kamisugi Y."/>
            <person name="Tanahashi T."/>
            <person name="Sakakibara K."/>
            <person name="Fujita T."/>
            <person name="Oishi K."/>
            <person name="Shin-I T."/>
            <person name="Kuroki Y."/>
            <person name="Toyoda A."/>
            <person name="Suzuki Y."/>
            <person name="Hashimoto A."/>
            <person name="Yamaguchi K."/>
            <person name="Sugano A."/>
            <person name="Kohara Y."/>
            <person name="Fujiyama A."/>
            <person name="Anterola A."/>
            <person name="Aoki S."/>
            <person name="Ashton N."/>
            <person name="Barbazuk W.B."/>
            <person name="Barker E."/>
            <person name="Bennetzen J."/>
            <person name="Bezanilla M."/>
            <person name="Blankenship R."/>
            <person name="Cho S.H."/>
            <person name="Dutcher S."/>
            <person name="Estelle M."/>
            <person name="Fawcett J.A."/>
            <person name="Gundlach H."/>
            <person name="Hanada K."/>
            <person name="Heyl A."/>
            <person name="Hicks K.A."/>
            <person name="Hugh J."/>
            <person name="Lohr M."/>
            <person name="Mayer K."/>
            <person name="Melkozernov A."/>
            <person name="Murata T."/>
            <person name="Nelson D."/>
            <person name="Pils B."/>
            <person name="Prigge M."/>
            <person name="Reiss B."/>
            <person name="Renner T."/>
            <person name="Rombauts S."/>
            <person name="Rushton P."/>
            <person name="Sanderfoot A."/>
            <person name="Schween G."/>
            <person name="Shiu S.-H."/>
            <person name="Stueber K."/>
            <person name="Theodoulou F.L."/>
            <person name="Tu H."/>
            <person name="Van de Peer Y."/>
            <person name="Verrier P.J."/>
            <person name="Waters E."/>
            <person name="Wood A."/>
            <person name="Yang L."/>
            <person name="Cove D."/>
            <person name="Cuming A."/>
            <person name="Hasebe M."/>
            <person name="Lucas S."/>
            <person name="Mishler D.B."/>
            <person name="Reski R."/>
            <person name="Grigoriev I."/>
            <person name="Quatrano R.S."/>
            <person name="Boore J.L."/>
        </authorList>
    </citation>
    <scope>NUCLEOTIDE SEQUENCE [LARGE SCALE GENOMIC DNA]</scope>
    <source>
        <strain evidence="3 4">cv. Gransden 2004</strain>
    </source>
</reference>
<dbReference type="InterPro" id="IPR011009">
    <property type="entry name" value="Kinase-like_dom_sf"/>
</dbReference>
<dbReference type="Proteomes" id="UP000006727">
    <property type="component" value="Chromosome 1"/>
</dbReference>
<dbReference type="SUPFAM" id="SSF56112">
    <property type="entry name" value="Protein kinase-like (PK-like)"/>
    <property type="match status" value="1"/>
</dbReference>
<sequence>MSITPSFILFEIAQSLRKPRLLSGPIILRLSEIGARSGKLVLLNGVPSSLYEKWIRQGVGALVDKKRIVGEGSIGTVYQATTSDGTIFALKKFSTLELMRDAEEIEVNMRSLDHVRNPNLVKVQGFYLTTTLKLILSKFGLNGTLSDCVHNSNQAVNPSLGQQMCIWMRGWREN</sequence>
<dbReference type="Gene3D" id="3.30.200.20">
    <property type="entry name" value="Phosphorylase Kinase, domain 1"/>
    <property type="match status" value="1"/>
</dbReference>
<dbReference type="InterPro" id="IPR000719">
    <property type="entry name" value="Prot_kinase_dom"/>
</dbReference>
<dbReference type="PANTHER" id="PTHR48055:SF49">
    <property type="entry name" value="PHYTOSULFOKINE RECEPTOR 2"/>
    <property type="match status" value="1"/>
</dbReference>
<organism evidence="2">
    <name type="scientific">Physcomitrium patens</name>
    <name type="common">Spreading-leaved earth moss</name>
    <name type="synonym">Physcomitrella patens</name>
    <dbReference type="NCBI Taxonomy" id="3218"/>
    <lineage>
        <taxon>Eukaryota</taxon>
        <taxon>Viridiplantae</taxon>
        <taxon>Streptophyta</taxon>
        <taxon>Embryophyta</taxon>
        <taxon>Bryophyta</taxon>
        <taxon>Bryophytina</taxon>
        <taxon>Bryopsida</taxon>
        <taxon>Funariidae</taxon>
        <taxon>Funariales</taxon>
        <taxon>Funariaceae</taxon>
        <taxon>Physcomitrium</taxon>
    </lineage>
</organism>
<accession>A0A2K1L747</accession>
<dbReference type="EMBL" id="ABEU02000001">
    <property type="protein sequence ID" value="PNR61868.1"/>
    <property type="molecule type" value="Genomic_DNA"/>
</dbReference>
<dbReference type="Gramene" id="Pp3c1_6740V3.1">
    <property type="protein sequence ID" value="Pp3c1_6740V3.1"/>
    <property type="gene ID" value="Pp3c1_6740"/>
</dbReference>
<dbReference type="PROSITE" id="PS50011">
    <property type="entry name" value="PROTEIN_KINASE_DOM"/>
    <property type="match status" value="1"/>
</dbReference>
<dbReference type="PANTHER" id="PTHR48055">
    <property type="entry name" value="LEUCINE-RICH REPEAT RECEPTOR PROTEIN KINASE EMS1"/>
    <property type="match status" value="1"/>
</dbReference>
<dbReference type="PaxDb" id="3218-PP1S38_369V6.1"/>
<dbReference type="Pfam" id="PF07714">
    <property type="entry name" value="PK_Tyr_Ser-Thr"/>
    <property type="match status" value="1"/>
</dbReference>
<evidence type="ECO:0000313" key="4">
    <source>
        <dbReference type="Proteomes" id="UP000006727"/>
    </source>
</evidence>
<dbReference type="AlphaFoldDB" id="A0A2K1L747"/>
<protein>
    <recommendedName>
        <fullName evidence="1">Protein kinase domain-containing protein</fullName>
    </recommendedName>
</protein>
<dbReference type="InParanoid" id="A0A2K1L747"/>
<reference evidence="3" key="3">
    <citation type="submission" date="2020-12" db="UniProtKB">
        <authorList>
            <consortium name="EnsemblPlants"/>
        </authorList>
    </citation>
    <scope>IDENTIFICATION</scope>
</reference>
<dbReference type="InterPro" id="IPR051564">
    <property type="entry name" value="LRR_receptor-like_kinase"/>
</dbReference>
<feature type="domain" description="Protein kinase" evidence="1">
    <location>
        <begin position="63"/>
        <end position="174"/>
    </location>
</feature>
<evidence type="ECO:0000313" key="3">
    <source>
        <dbReference type="EnsemblPlants" id="Pp3c1_6740V3.1"/>
    </source>
</evidence>
<name>A0A2K1L747_PHYPA</name>
<proteinExistence type="predicted"/>
<dbReference type="InterPro" id="IPR001245">
    <property type="entry name" value="Ser-Thr/Tyr_kinase_cat_dom"/>
</dbReference>